<dbReference type="EnsemblPlants" id="OB01G44230.1">
    <property type="protein sequence ID" value="OB01G44230.1"/>
    <property type="gene ID" value="OB01G44230"/>
</dbReference>
<protein>
    <submittedName>
        <fullName evidence="2">Uncharacterized protein</fullName>
    </submittedName>
</protein>
<keyword evidence="3" id="KW-1185">Reference proteome</keyword>
<dbReference type="AlphaFoldDB" id="J3L5B7"/>
<accession>J3L5B7</accession>
<reference evidence="2" key="2">
    <citation type="submission" date="2013-04" db="UniProtKB">
        <authorList>
            <consortium name="EnsemblPlants"/>
        </authorList>
    </citation>
    <scope>IDENTIFICATION</scope>
</reference>
<dbReference type="Gramene" id="OB01G44230.1">
    <property type="protein sequence ID" value="OB01G44230.1"/>
    <property type="gene ID" value="OB01G44230"/>
</dbReference>
<proteinExistence type="predicted"/>
<evidence type="ECO:0000256" key="1">
    <source>
        <dbReference type="SAM" id="MobiDB-lite"/>
    </source>
</evidence>
<evidence type="ECO:0000313" key="2">
    <source>
        <dbReference type="EnsemblPlants" id="OB01G44230.1"/>
    </source>
</evidence>
<organism evidence="2">
    <name type="scientific">Oryza brachyantha</name>
    <name type="common">malo sina</name>
    <dbReference type="NCBI Taxonomy" id="4533"/>
    <lineage>
        <taxon>Eukaryota</taxon>
        <taxon>Viridiplantae</taxon>
        <taxon>Streptophyta</taxon>
        <taxon>Embryophyta</taxon>
        <taxon>Tracheophyta</taxon>
        <taxon>Spermatophyta</taxon>
        <taxon>Magnoliopsida</taxon>
        <taxon>Liliopsida</taxon>
        <taxon>Poales</taxon>
        <taxon>Poaceae</taxon>
        <taxon>BOP clade</taxon>
        <taxon>Oryzoideae</taxon>
        <taxon>Oryzeae</taxon>
        <taxon>Oryzinae</taxon>
        <taxon>Oryza</taxon>
    </lineage>
</organism>
<feature type="region of interest" description="Disordered" evidence="1">
    <location>
        <begin position="250"/>
        <end position="274"/>
    </location>
</feature>
<sequence length="274" mass="30938">MDKSWMNSDARHIKAYLRGVNDFMAFAFRNSAGYTTWNLHRETSSSYVNTDNGDGVELVEESSEEDDISALLRDLACGLDDRGDFDHNSSVELPKELVDLQKLVEANSQELFPNCKKYTKLRFLIRLLHIKLLGGWTDRSFDLILDLFNDVLPESSTPEGPIDEAHNVPRHEEYDNYVEMQESLPPSRPIVAQSARNITTAPSDIQQPYFANDTHAAIEQSMLPPRLTTARSSINMSIAQTNDILPRFANDTHAGTDESLLPYRPDATHSPIKK</sequence>
<name>J3L5B7_ORYBR</name>
<reference evidence="2" key="1">
    <citation type="journal article" date="2013" name="Nat. Commun.">
        <title>Whole-genome sequencing of Oryza brachyantha reveals mechanisms underlying Oryza genome evolution.</title>
        <authorList>
            <person name="Chen J."/>
            <person name="Huang Q."/>
            <person name="Gao D."/>
            <person name="Wang J."/>
            <person name="Lang Y."/>
            <person name="Liu T."/>
            <person name="Li B."/>
            <person name="Bai Z."/>
            <person name="Luis Goicoechea J."/>
            <person name="Liang C."/>
            <person name="Chen C."/>
            <person name="Zhang W."/>
            <person name="Sun S."/>
            <person name="Liao Y."/>
            <person name="Zhang X."/>
            <person name="Yang L."/>
            <person name="Song C."/>
            <person name="Wang M."/>
            <person name="Shi J."/>
            <person name="Liu G."/>
            <person name="Liu J."/>
            <person name="Zhou H."/>
            <person name="Zhou W."/>
            <person name="Yu Q."/>
            <person name="An N."/>
            <person name="Chen Y."/>
            <person name="Cai Q."/>
            <person name="Wang B."/>
            <person name="Liu B."/>
            <person name="Min J."/>
            <person name="Huang Y."/>
            <person name="Wu H."/>
            <person name="Li Z."/>
            <person name="Zhang Y."/>
            <person name="Yin Y."/>
            <person name="Song W."/>
            <person name="Jiang J."/>
            <person name="Jackson S.A."/>
            <person name="Wing R.A."/>
            <person name="Wang J."/>
            <person name="Chen M."/>
        </authorList>
    </citation>
    <scope>NUCLEOTIDE SEQUENCE [LARGE SCALE GENOMIC DNA]</scope>
    <source>
        <strain evidence="2">cv. IRGC 101232</strain>
    </source>
</reference>
<evidence type="ECO:0000313" key="3">
    <source>
        <dbReference type="Proteomes" id="UP000006038"/>
    </source>
</evidence>
<dbReference type="Proteomes" id="UP000006038">
    <property type="component" value="Chromosome 1"/>
</dbReference>
<dbReference type="HOGENOM" id="CLU_063176_0_0_1"/>